<evidence type="ECO:0000313" key="1">
    <source>
        <dbReference type="EMBL" id="JAE24554.1"/>
    </source>
</evidence>
<name>A0A0A9GMC1_ARUDO</name>
<dbReference type="AlphaFoldDB" id="A0A0A9GMC1"/>
<dbReference type="EMBL" id="GBRH01173342">
    <property type="protein sequence ID" value="JAE24554.1"/>
    <property type="molecule type" value="Transcribed_RNA"/>
</dbReference>
<sequence>MQLVSSVTDITKAVSDQHIQCKISMFFHDSENLFLYFEEKHPYPLSL</sequence>
<protein>
    <submittedName>
        <fullName evidence="1">Uncharacterized protein</fullName>
    </submittedName>
</protein>
<accession>A0A0A9GMC1</accession>
<reference evidence="1" key="2">
    <citation type="journal article" date="2015" name="Data Brief">
        <title>Shoot transcriptome of the giant reed, Arundo donax.</title>
        <authorList>
            <person name="Barrero R.A."/>
            <person name="Guerrero F.D."/>
            <person name="Moolhuijzen P."/>
            <person name="Goolsby J.A."/>
            <person name="Tidwell J."/>
            <person name="Bellgard S.E."/>
            <person name="Bellgard M.I."/>
        </authorList>
    </citation>
    <scope>NUCLEOTIDE SEQUENCE</scope>
    <source>
        <tissue evidence="1">Shoot tissue taken approximately 20 cm above the soil surface</tissue>
    </source>
</reference>
<organism evidence="1">
    <name type="scientific">Arundo donax</name>
    <name type="common">Giant reed</name>
    <name type="synonym">Donax arundinaceus</name>
    <dbReference type="NCBI Taxonomy" id="35708"/>
    <lineage>
        <taxon>Eukaryota</taxon>
        <taxon>Viridiplantae</taxon>
        <taxon>Streptophyta</taxon>
        <taxon>Embryophyta</taxon>
        <taxon>Tracheophyta</taxon>
        <taxon>Spermatophyta</taxon>
        <taxon>Magnoliopsida</taxon>
        <taxon>Liliopsida</taxon>
        <taxon>Poales</taxon>
        <taxon>Poaceae</taxon>
        <taxon>PACMAD clade</taxon>
        <taxon>Arundinoideae</taxon>
        <taxon>Arundineae</taxon>
        <taxon>Arundo</taxon>
    </lineage>
</organism>
<proteinExistence type="predicted"/>
<reference evidence="1" key="1">
    <citation type="submission" date="2014-09" db="EMBL/GenBank/DDBJ databases">
        <authorList>
            <person name="Magalhaes I.L.F."/>
            <person name="Oliveira U."/>
            <person name="Santos F.R."/>
            <person name="Vidigal T.H.D.A."/>
            <person name="Brescovit A.D."/>
            <person name="Santos A.J."/>
        </authorList>
    </citation>
    <scope>NUCLEOTIDE SEQUENCE</scope>
    <source>
        <tissue evidence="1">Shoot tissue taken approximately 20 cm above the soil surface</tissue>
    </source>
</reference>